<keyword evidence="10 19" id="KW-0418">Kinase</keyword>
<dbReference type="FunFam" id="1.20.1480.20:FF:000001">
    <property type="entry name" value="microtubule-associated serine/threonine-protein kinase 4 isoform X1"/>
    <property type="match status" value="1"/>
</dbReference>
<dbReference type="InterPro" id="IPR008271">
    <property type="entry name" value="Ser/Thr_kinase_AS"/>
</dbReference>
<evidence type="ECO:0000256" key="6">
    <source>
        <dbReference type="ARBA" id="ARBA00022527"/>
    </source>
</evidence>
<feature type="region of interest" description="Disordered" evidence="15">
    <location>
        <begin position="2500"/>
        <end position="2585"/>
    </location>
</feature>
<evidence type="ECO:0000259" key="18">
    <source>
        <dbReference type="PROSITE" id="PS51285"/>
    </source>
</evidence>
<feature type="compositionally biased region" description="Polar residues" evidence="15">
    <location>
        <begin position="2463"/>
        <end position="2487"/>
    </location>
</feature>
<dbReference type="GO" id="GO:0005524">
    <property type="term" value="F:ATP binding"/>
    <property type="evidence" value="ECO:0007669"/>
    <property type="project" value="UniProtKB-KW"/>
</dbReference>
<dbReference type="InterPro" id="IPR037711">
    <property type="entry name" value="MAST"/>
</dbReference>
<dbReference type="InterPro" id="IPR050236">
    <property type="entry name" value="Ser_Thr_kinase_AGC"/>
</dbReference>
<dbReference type="PROSITE" id="PS50106">
    <property type="entry name" value="PDZ"/>
    <property type="match status" value="1"/>
</dbReference>
<dbReference type="Gene3D" id="1.20.1480.20">
    <property type="entry name" value="MAST3 pre-PK domain-like"/>
    <property type="match status" value="1"/>
</dbReference>
<feature type="compositionally biased region" description="Low complexity" evidence="15">
    <location>
        <begin position="1949"/>
        <end position="1973"/>
    </location>
</feature>
<dbReference type="SUPFAM" id="SSF50156">
    <property type="entry name" value="PDZ domain-like"/>
    <property type="match status" value="1"/>
</dbReference>
<evidence type="ECO:0000313" key="19">
    <source>
        <dbReference type="EMBL" id="GAA49314.1"/>
    </source>
</evidence>
<feature type="region of interest" description="Disordered" evidence="15">
    <location>
        <begin position="1749"/>
        <end position="2116"/>
    </location>
</feature>
<feature type="region of interest" description="Disordered" evidence="15">
    <location>
        <begin position="755"/>
        <end position="808"/>
    </location>
</feature>
<feature type="domain" description="PDZ" evidence="17">
    <location>
        <begin position="2115"/>
        <end position="2203"/>
    </location>
</feature>
<keyword evidence="9" id="KW-0547">Nucleotide-binding</keyword>
<evidence type="ECO:0000256" key="3">
    <source>
        <dbReference type="ARBA" id="ARBA00009903"/>
    </source>
</evidence>
<keyword evidence="12" id="KW-0460">Magnesium</keyword>
<dbReference type="SMART" id="SM00220">
    <property type="entry name" value="S_TKc"/>
    <property type="match status" value="1"/>
</dbReference>
<evidence type="ECO:0000256" key="12">
    <source>
        <dbReference type="ARBA" id="ARBA00022842"/>
    </source>
</evidence>
<evidence type="ECO:0000256" key="15">
    <source>
        <dbReference type="SAM" id="MobiDB-lite"/>
    </source>
</evidence>
<feature type="domain" description="AGC-kinase C-terminal" evidence="18">
    <location>
        <begin position="1478"/>
        <end position="1534"/>
    </location>
</feature>
<sequence>MQRHDPLGAQFSKTESVDLEPESQIPREPVVQRVSNTEARLTKAKSFDTERSNDATTHDSSAVHRAFAKKLLLSRAKSFETDSSHHPGVQTHMLSSLGILASRRISVCATLPSDPPSCGSFVAANELLGLQERTRLKLCVRSHSLHSAPAASYPNWNTVSQRNSLYAASSSSDSPKSLFRSPYNTPSPPSVARVSEHCRPLQIAIPVAVNKTDEHSDWASFTRGHTKGIADVGTSYHSTRRPPAGASSDTRHVRSGGRSPVPGDIFLQHSDESRGVPSSVHNTGFAGSRTDSYHSFHKPNLRLLPAVGLRSEIHRTSSLGAFDSRYLTHRGRSTSASVSESLGTQHIFSCDATDASMFQVPPSPTSIPGLTVYRPSVSELASSDRSRSPRKPSLRRPNSQKSELYSSGRQGNTSSSSSVSMPIHSSRFPSIAAAHRTSTLQRQNTYNSQASPSIMFHGPFHGAPFNTSHPAASSLLRMKRNTVSLSAPNLLSLWREPSAPISFAAGMADSFTHGVQTDSSGYYGVPASVAVTETYSCAPSDPKQHNSQPAPHQALHVSTSPVPVTSSADTNISTTQGRPSIRYPLPHRNIFLSGLGSDSGSSSYMADRSFSSPTHSPGLDSPFPAYASSASTHFNSYFSAPHSNTESTWAPPQTESQKERGSETNVTSPSLPSTKDVGDSTSSAIVSQDISHSRPYPNTPGDPLFRNSSSTGHTATGPHTTLRQPGASGVEKRHTGLRLRLDNRLVSESRRWSLTSLPSSGYGTNTPESGSNISRSRCSSREQVYPPHTTQAPMAVCSTSPSNVGVKPSKAIDQRATTANTMNRSASFRHALDRSNLAPPTLTPSPNFPKRSGDQGGDAFGFQRSSTDLTLMPEGDRSPIPRMPSPLCSNNDVSFPNARSVPKPYSPTTSQRNQLDRSGSSGFGSFSPINTAGGMRTRSRSLSPLRFSGTGEQEILLLNDVYRERFPKASAQMQERLQRLIDELEKEDTVSWSAVARFVHRQVVQHARDCLQKALSRIVTCRYFYEMTENLEKLVEDTRIREPDSVPVVVALIRRLLLIIARPARLLECLEFDPREFYQMLEVAEDQVRRQTSSGFGPMEAARGRGEIVSADVPLYIISKLGLNKNVLQDSYQQQSANLYNRGLSLTANSESSTQSETSVRARFLSGSDSTHSVEAIASPVGKSATPTRLPCEADFEIIKLISNGAYGAVYLVRHRMTRQRFAMKKIGKQHLKLRNQVEQVFAERDIMSFADNPFVVSLCCTFETKKCLCMVMEYVEGGDCANLLKQIGGPLPLDLARLYFAETVLALEYLHNYGIVHRDLKPDNLLITHEGHIKLTDFGLSRIGLMNLATNLIEKNLDLDKDCKMFRDKQVFGTPEYIAPEVILRQGYGKPVDWWSLGIILYEFLVGCVPFYGDTIEDLFSEIVTAPIEWPEEEEWRVPDEAVEIVSQLLERDPLLRLGTTCGAAEVKEARFFAGPPPIDWNNLLRLKAAFVPQLEHDEDTSYFDPRSERYQHDVESDEDISYSPRSTSQSGRSSPLQPPSSETRASSTNMISTEQPAIHSIRRPAASRLSREKQQNQDRRRCHSLSDALSLIPRVTPGPLRSSLTHKFLSSKPPYVSKPLSGHSSRASTNELRDTELATTTLTAESVESKTALHMLQNLSLDTDAMSEKSGRLSEVGSPGSATFRSRSPCHTQRTSGPKPLLGTESESEEEVGKTRDPEVAFHSFASYSPRFSVVLEQARMSEIMASSTSEGFQHPPTTTSSLTMSDVQGSRLSNRDSIASEPPRTRSPFSPTFERPRMSLPRQSYTVPDSFATEASRTKDSGKADSAPASSHSLVTQSSPRIESSSRSPNVVSDCISQLPASVRDSSADIPTPIKQVDSPFEPSGSNSSLDLSQHGSLSWHSSCSSSDPEPTHSWAKQSPGFLKTRESEMPVSLPPGAISTNNRISPRSTTPETTSSSSSSLSLTMLTVLPPTPEPTVCSHEVSRTPVPPPGPTTIWTDDKRTSLLGKSSPVTTPRHSEPLRLDSRRRLSKPSLNIGDPAPGRPSSDAVLVESAERNRRATHTPPKPPALVLTSEKDTLGNGARVEPRSPLASSTNTTGPSHRPPSDRTPTPIVIYRGRSGYGFTIRAIRVYFGSSSRYTLHHLVHSVDRNGPASRAGLREGDLIMYVNDIPVPGMVHTQVVKMILKSGSQLRLCTTPLDQSFIRSDGPWRPSGKLVPRAYPSSRGSHGKHPTRQPERGTTSTRKSPTQLSTGSNTVVKPAGQTSGAQPNFTRPTPSPDDSLPCNLFRRPTVREARNRQSGLDSSVDSGTSVRSDLSLPSGTSPVMQNSASPTGSIGSEPSIPSSRSGERLGHSQSCFTGPTGKFGAPSYNLTMYQRFGIPVNSALTCSPGSSSSTTTHPPTHRRSIEKPLLRQLSERQHRAMLAAQTGSSSGPVHSVPSNLQHHAHHPPLCPSHITPRLTDSTPTSANHYHSGPSSTGLCSTASPTPSYVSSLGCFSAGESSSSSSPGSSSPKQSLGANHSVPALHNSPTGQLTWAGTYPHHAPVPPHSPSTGSHPLRFGVAPVTRPMNHPSTSNNSAAPPAVRLGHVDPIRQPSVPQPMQSSWDPAVGSVMNWTSVASEPLAPSTSEHLSQQASALISSGQVRLRRRSHMFAVQHVSNDTTPEATCPTAVAPHPTSADPYVRGPDKGGDVRSEH</sequence>
<dbReference type="Gene3D" id="2.30.42.10">
    <property type="match status" value="1"/>
</dbReference>
<dbReference type="Proteomes" id="UP000008909">
    <property type="component" value="Unassembled WGS sequence"/>
</dbReference>
<dbReference type="SMART" id="SM00228">
    <property type="entry name" value="PDZ"/>
    <property type="match status" value="1"/>
</dbReference>
<dbReference type="Pfam" id="PF00595">
    <property type="entry name" value="PDZ"/>
    <property type="match status" value="1"/>
</dbReference>
<feature type="region of interest" description="Disordered" evidence="15">
    <location>
        <begin position="167"/>
        <end position="194"/>
    </location>
</feature>
<comment type="cofactor">
    <cofactor evidence="1">
        <name>Mg(2+)</name>
        <dbReference type="ChEBI" id="CHEBI:18420"/>
    </cofactor>
</comment>
<feature type="compositionally biased region" description="Low complexity" evidence="15">
    <location>
        <begin position="2338"/>
        <end position="2349"/>
    </location>
</feature>
<accession>G7Y8M9</accession>
<reference key="2">
    <citation type="submission" date="2011-10" db="EMBL/GenBank/DDBJ databases">
        <title>The genome and transcriptome sequence of Clonorchis sinensis provide insights into the carcinogenic liver fluke.</title>
        <authorList>
            <person name="Wang X."/>
            <person name="Huang Y."/>
            <person name="Chen W."/>
            <person name="Liu H."/>
            <person name="Guo L."/>
            <person name="Chen Y."/>
            <person name="Luo F."/>
            <person name="Zhou W."/>
            <person name="Sun J."/>
            <person name="Mao Q."/>
            <person name="Liang P."/>
            <person name="Zhou C."/>
            <person name="Tian Y."/>
            <person name="Men J."/>
            <person name="Lv X."/>
            <person name="Huang L."/>
            <person name="Zhou J."/>
            <person name="Hu Y."/>
            <person name="Li R."/>
            <person name="Zhang F."/>
            <person name="Lei H."/>
            <person name="Li X."/>
            <person name="Hu X."/>
            <person name="Liang C."/>
            <person name="Xu J."/>
            <person name="Wu Z."/>
            <person name="Yu X."/>
        </authorList>
    </citation>
    <scope>NUCLEOTIDE SEQUENCE</scope>
    <source>
        <strain>Henan</strain>
    </source>
</reference>
<evidence type="ECO:0000256" key="9">
    <source>
        <dbReference type="ARBA" id="ARBA00022741"/>
    </source>
</evidence>
<feature type="region of interest" description="Disordered" evidence="15">
    <location>
        <begin position="2665"/>
        <end position="2699"/>
    </location>
</feature>
<organism evidence="19 20">
    <name type="scientific">Clonorchis sinensis</name>
    <name type="common">Chinese liver fluke</name>
    <dbReference type="NCBI Taxonomy" id="79923"/>
    <lineage>
        <taxon>Eukaryota</taxon>
        <taxon>Metazoa</taxon>
        <taxon>Spiralia</taxon>
        <taxon>Lophotrochozoa</taxon>
        <taxon>Platyhelminthes</taxon>
        <taxon>Trematoda</taxon>
        <taxon>Digenea</taxon>
        <taxon>Opisthorchiida</taxon>
        <taxon>Opisthorchiata</taxon>
        <taxon>Opisthorchiidae</taxon>
        <taxon>Clonorchis</taxon>
    </lineage>
</organism>
<feature type="region of interest" description="Disordered" evidence="15">
    <location>
        <begin position="639"/>
        <end position="735"/>
    </location>
</feature>
<dbReference type="FunFam" id="3.30.200.20:FF:000012">
    <property type="entry name" value="microtubule-associated serine/threonine-protein kinase 2 isoform X1"/>
    <property type="match status" value="1"/>
</dbReference>
<dbReference type="PROSITE" id="PS51285">
    <property type="entry name" value="AGC_KINASE_CTER"/>
    <property type="match status" value="1"/>
</dbReference>
<evidence type="ECO:0000256" key="2">
    <source>
        <dbReference type="ARBA" id="ARBA00004496"/>
    </source>
</evidence>
<feature type="compositionally biased region" description="Low complexity" evidence="15">
    <location>
        <begin position="1523"/>
        <end position="1537"/>
    </location>
</feature>
<evidence type="ECO:0000256" key="1">
    <source>
        <dbReference type="ARBA" id="ARBA00001946"/>
    </source>
</evidence>
<dbReference type="CDD" id="cd05609">
    <property type="entry name" value="STKc_MAST"/>
    <property type="match status" value="1"/>
</dbReference>
<feature type="region of interest" description="Disordered" evidence="15">
    <location>
        <begin position="829"/>
        <end position="937"/>
    </location>
</feature>
<evidence type="ECO:0000313" key="20">
    <source>
        <dbReference type="Proteomes" id="UP000008909"/>
    </source>
</evidence>
<evidence type="ECO:0000256" key="14">
    <source>
        <dbReference type="ARBA" id="ARBA00048679"/>
    </source>
</evidence>
<feature type="compositionally biased region" description="Low complexity" evidence="15">
    <location>
        <begin position="557"/>
        <end position="567"/>
    </location>
</feature>
<dbReference type="EMBL" id="DF142949">
    <property type="protein sequence ID" value="GAA49314.1"/>
    <property type="molecule type" value="Genomic_DNA"/>
</dbReference>
<reference evidence="19" key="1">
    <citation type="journal article" date="2011" name="Genome Biol.">
        <title>The draft genome of the carcinogenic human liver fluke Clonorchis sinensis.</title>
        <authorList>
            <person name="Wang X."/>
            <person name="Chen W."/>
            <person name="Huang Y."/>
            <person name="Sun J."/>
            <person name="Men J."/>
            <person name="Liu H."/>
            <person name="Luo F."/>
            <person name="Guo L."/>
            <person name="Lv X."/>
            <person name="Deng C."/>
            <person name="Zhou C."/>
            <person name="Fan Y."/>
            <person name="Li X."/>
            <person name="Huang L."/>
            <person name="Hu Y."/>
            <person name="Liang C."/>
            <person name="Hu X."/>
            <person name="Xu J."/>
            <person name="Yu X."/>
        </authorList>
    </citation>
    <scope>NUCLEOTIDE SEQUENCE [LARGE SCALE GENOMIC DNA]</scope>
    <source>
        <strain evidence="19">Henan</strain>
    </source>
</reference>
<feature type="compositionally biased region" description="Polar residues" evidence="15">
    <location>
        <begin position="663"/>
        <end position="690"/>
    </location>
</feature>
<dbReference type="Gene3D" id="1.10.510.10">
    <property type="entry name" value="Transferase(Phosphotransferase) domain 1"/>
    <property type="match status" value="1"/>
</dbReference>
<proteinExistence type="inferred from homology"/>
<evidence type="ECO:0000256" key="13">
    <source>
        <dbReference type="ARBA" id="ARBA00047899"/>
    </source>
</evidence>
<evidence type="ECO:0000259" key="17">
    <source>
        <dbReference type="PROSITE" id="PS50106"/>
    </source>
</evidence>
<keyword evidence="11" id="KW-0067">ATP-binding</keyword>
<dbReference type="InterPro" id="IPR000719">
    <property type="entry name" value="Prot_kinase_dom"/>
</dbReference>
<feature type="region of interest" description="Disordered" evidence="15">
    <location>
        <begin position="1501"/>
        <end position="1587"/>
    </location>
</feature>
<feature type="compositionally biased region" description="Polar residues" evidence="15">
    <location>
        <begin position="2094"/>
        <end position="2103"/>
    </location>
</feature>
<feature type="region of interest" description="Disordered" evidence="15">
    <location>
        <begin position="538"/>
        <end position="585"/>
    </location>
</feature>
<dbReference type="InterPro" id="IPR023142">
    <property type="entry name" value="MAST_pre-PK_dom_sf"/>
</dbReference>
<dbReference type="SUPFAM" id="SSF140482">
    <property type="entry name" value="MAST3 pre-PK domain-like"/>
    <property type="match status" value="1"/>
</dbReference>
<evidence type="ECO:0000256" key="10">
    <source>
        <dbReference type="ARBA" id="ARBA00022777"/>
    </source>
</evidence>
<feature type="compositionally biased region" description="Basic and acidic residues" evidence="15">
    <location>
        <begin position="1571"/>
        <end position="1581"/>
    </location>
</feature>
<feature type="compositionally biased region" description="Basic and acidic residues" evidence="15">
    <location>
        <begin position="45"/>
        <end position="57"/>
    </location>
</feature>
<feature type="region of interest" description="Disordered" evidence="15">
    <location>
        <begin position="230"/>
        <end position="265"/>
    </location>
</feature>
<dbReference type="GO" id="GO:0005737">
    <property type="term" value="C:cytoplasm"/>
    <property type="evidence" value="ECO:0007669"/>
    <property type="project" value="UniProtKB-SubCell"/>
</dbReference>
<feature type="compositionally biased region" description="Basic and acidic residues" evidence="15">
    <location>
        <begin position="2019"/>
        <end position="2030"/>
    </location>
</feature>
<dbReference type="FunFam" id="2.30.42.10:FF:000008">
    <property type="entry name" value="microtubule-associated serine/threonine-protein kinase 4 isoform X2"/>
    <property type="match status" value="1"/>
</dbReference>
<feature type="region of interest" description="Disordered" evidence="15">
    <location>
        <begin position="1612"/>
        <end position="1635"/>
    </location>
</feature>
<feature type="region of interest" description="Disordered" evidence="15">
    <location>
        <begin position="2206"/>
        <end position="2366"/>
    </location>
</feature>
<dbReference type="Gene3D" id="3.30.200.20">
    <property type="entry name" value="Phosphorylase Kinase, domain 1"/>
    <property type="match status" value="1"/>
</dbReference>
<feature type="region of interest" description="Disordered" evidence="15">
    <location>
        <begin position="378"/>
        <end position="423"/>
    </location>
</feature>
<name>G7Y8M9_CLOSI</name>
<comment type="subcellular location">
    <subcellularLocation>
        <location evidence="2">Cytoplasm</location>
    </subcellularLocation>
</comment>
<keyword evidence="8" id="KW-0808">Transferase</keyword>
<feature type="region of interest" description="Disordered" evidence="15">
    <location>
        <begin position="2389"/>
        <end position="2410"/>
    </location>
</feature>
<feature type="region of interest" description="Disordered" evidence="15">
    <location>
        <begin position="2428"/>
        <end position="2487"/>
    </location>
</feature>
<feature type="compositionally biased region" description="Polar residues" evidence="15">
    <location>
        <begin position="906"/>
        <end position="917"/>
    </location>
</feature>
<feature type="compositionally biased region" description="Low complexity" evidence="15">
    <location>
        <begin position="1896"/>
        <end position="1917"/>
    </location>
</feature>
<feature type="compositionally biased region" description="Polar residues" evidence="15">
    <location>
        <begin position="755"/>
        <end position="768"/>
    </location>
</feature>
<feature type="compositionally biased region" description="Low complexity" evidence="15">
    <location>
        <begin position="167"/>
        <end position="181"/>
    </location>
</feature>
<dbReference type="Pfam" id="PF08926">
    <property type="entry name" value="DUF1908"/>
    <property type="match status" value="1"/>
</dbReference>
<comment type="similarity">
    <text evidence="3">Belongs to the protein kinase superfamily. AGC Ser/Thr protein kinase family.</text>
</comment>
<feature type="compositionally biased region" description="Low complexity" evidence="15">
    <location>
        <begin position="1841"/>
        <end position="1852"/>
    </location>
</feature>
<feature type="compositionally biased region" description="Polar residues" evidence="15">
    <location>
        <begin position="1541"/>
        <end position="1557"/>
    </location>
</feature>
<keyword evidence="5" id="KW-0963">Cytoplasm</keyword>
<gene>
    <name evidence="19" type="ORF">CLF_102845</name>
</gene>
<dbReference type="PANTHER" id="PTHR24356">
    <property type="entry name" value="SERINE/THREONINE-PROTEIN KINASE"/>
    <property type="match status" value="1"/>
</dbReference>
<dbReference type="InterPro" id="IPR011009">
    <property type="entry name" value="Kinase-like_dom_sf"/>
</dbReference>
<evidence type="ECO:0000259" key="16">
    <source>
        <dbReference type="PROSITE" id="PS50011"/>
    </source>
</evidence>
<feature type="compositionally biased region" description="Polar residues" evidence="15">
    <location>
        <begin position="1749"/>
        <end position="1780"/>
    </location>
</feature>
<feature type="compositionally biased region" description="Polar residues" evidence="15">
    <location>
        <begin position="706"/>
        <end position="723"/>
    </location>
</feature>
<keyword evidence="6" id="KW-0723">Serine/threonine-protein kinase</keyword>
<dbReference type="InterPro" id="IPR000961">
    <property type="entry name" value="AGC-kinase_C"/>
</dbReference>
<feature type="compositionally biased region" description="Polar residues" evidence="15">
    <location>
        <begin position="2241"/>
        <end position="2277"/>
    </location>
</feature>
<feature type="compositionally biased region" description="Polar residues" evidence="15">
    <location>
        <begin position="1831"/>
        <end position="1840"/>
    </location>
</feature>
<feature type="compositionally biased region" description="Polar residues" evidence="15">
    <location>
        <begin position="1682"/>
        <end position="1698"/>
    </location>
</feature>
<feature type="compositionally biased region" description="Polar residues" evidence="15">
    <location>
        <begin position="2009"/>
        <end position="2018"/>
    </location>
</feature>
<keyword evidence="7" id="KW-0597">Phosphoprotein</keyword>
<feature type="compositionally biased region" description="Polar residues" evidence="15">
    <location>
        <begin position="788"/>
        <end position="803"/>
    </location>
</feature>
<comment type="catalytic activity">
    <reaction evidence="13">
        <text>L-threonyl-[protein] + ATP = O-phospho-L-threonyl-[protein] + ADP + H(+)</text>
        <dbReference type="Rhea" id="RHEA:46608"/>
        <dbReference type="Rhea" id="RHEA-COMP:11060"/>
        <dbReference type="Rhea" id="RHEA-COMP:11605"/>
        <dbReference type="ChEBI" id="CHEBI:15378"/>
        <dbReference type="ChEBI" id="CHEBI:30013"/>
        <dbReference type="ChEBI" id="CHEBI:30616"/>
        <dbReference type="ChEBI" id="CHEBI:61977"/>
        <dbReference type="ChEBI" id="CHEBI:456216"/>
        <dbReference type="EC" id="2.7.11.1"/>
    </reaction>
</comment>
<dbReference type="FunFam" id="1.10.510.10:FF:000012">
    <property type="entry name" value="microtubule-associated serine/threonine-protein kinase 2 isoform X1"/>
    <property type="match status" value="1"/>
</dbReference>
<evidence type="ECO:0000256" key="4">
    <source>
        <dbReference type="ARBA" id="ARBA00012513"/>
    </source>
</evidence>
<feature type="region of interest" description="Disordered" evidence="15">
    <location>
        <begin position="1"/>
        <end position="61"/>
    </location>
</feature>
<dbReference type="GO" id="GO:0004674">
    <property type="term" value="F:protein serine/threonine kinase activity"/>
    <property type="evidence" value="ECO:0007669"/>
    <property type="project" value="UniProtKB-KW"/>
</dbReference>
<feature type="compositionally biased region" description="Low complexity" evidence="15">
    <location>
        <begin position="2500"/>
        <end position="2515"/>
    </location>
</feature>
<dbReference type="GO" id="GO:0035556">
    <property type="term" value="P:intracellular signal transduction"/>
    <property type="evidence" value="ECO:0007669"/>
    <property type="project" value="TreeGrafter"/>
</dbReference>
<feature type="compositionally biased region" description="Basic and acidic residues" evidence="15">
    <location>
        <begin position="2688"/>
        <end position="2699"/>
    </location>
</feature>
<dbReference type="PANTHER" id="PTHR24356:SF414">
    <property type="entry name" value="NON-SPECIFIC SERINE_THREONINE PROTEIN KINASE"/>
    <property type="match status" value="1"/>
</dbReference>
<dbReference type="InterPro" id="IPR015022">
    <property type="entry name" value="MAST_pre-PK_dom"/>
</dbReference>
<dbReference type="InterPro" id="IPR036034">
    <property type="entry name" value="PDZ_sf"/>
</dbReference>
<dbReference type="EC" id="2.7.11.1" evidence="4"/>
<feature type="region of interest" description="Disordered" evidence="15">
    <location>
        <begin position="1668"/>
        <end position="1718"/>
    </location>
</feature>
<protein>
    <recommendedName>
        <fullName evidence="4">non-specific serine/threonine protein kinase</fullName>
        <ecNumber evidence="4">2.7.11.1</ecNumber>
    </recommendedName>
</protein>
<feature type="compositionally biased region" description="Low complexity" evidence="15">
    <location>
        <begin position="2432"/>
        <end position="2443"/>
    </location>
</feature>
<keyword evidence="20" id="KW-1185">Reference proteome</keyword>
<dbReference type="SUPFAM" id="SSF56112">
    <property type="entry name" value="Protein kinase-like (PK-like)"/>
    <property type="match status" value="1"/>
</dbReference>
<dbReference type="GO" id="GO:0000287">
    <property type="term" value="F:magnesium ion binding"/>
    <property type="evidence" value="ECO:0007669"/>
    <property type="project" value="InterPro"/>
</dbReference>
<comment type="catalytic activity">
    <reaction evidence="14">
        <text>L-seryl-[protein] + ATP = O-phospho-L-seryl-[protein] + ADP + H(+)</text>
        <dbReference type="Rhea" id="RHEA:17989"/>
        <dbReference type="Rhea" id="RHEA-COMP:9863"/>
        <dbReference type="Rhea" id="RHEA-COMP:11604"/>
        <dbReference type="ChEBI" id="CHEBI:15378"/>
        <dbReference type="ChEBI" id="CHEBI:29999"/>
        <dbReference type="ChEBI" id="CHEBI:30616"/>
        <dbReference type="ChEBI" id="CHEBI:83421"/>
        <dbReference type="ChEBI" id="CHEBI:456216"/>
        <dbReference type="EC" id="2.7.11.1"/>
    </reaction>
</comment>
<evidence type="ECO:0000256" key="5">
    <source>
        <dbReference type="ARBA" id="ARBA00022490"/>
    </source>
</evidence>
<dbReference type="Pfam" id="PF00069">
    <property type="entry name" value="Pkinase"/>
    <property type="match status" value="1"/>
</dbReference>
<feature type="compositionally biased region" description="Low complexity" evidence="15">
    <location>
        <begin position="395"/>
        <end position="423"/>
    </location>
</feature>
<evidence type="ECO:0000256" key="7">
    <source>
        <dbReference type="ARBA" id="ARBA00022553"/>
    </source>
</evidence>
<dbReference type="PROSITE" id="PS00108">
    <property type="entry name" value="PROTEIN_KINASE_ST"/>
    <property type="match status" value="1"/>
</dbReference>
<feature type="domain" description="Protein kinase" evidence="16">
    <location>
        <begin position="1196"/>
        <end position="1474"/>
    </location>
</feature>
<feature type="compositionally biased region" description="Polar residues" evidence="15">
    <location>
        <begin position="639"/>
        <end position="655"/>
    </location>
</feature>
<feature type="compositionally biased region" description="Basic and acidic residues" evidence="15">
    <location>
        <begin position="1507"/>
        <end position="1516"/>
    </location>
</feature>
<evidence type="ECO:0000256" key="8">
    <source>
        <dbReference type="ARBA" id="ARBA00022679"/>
    </source>
</evidence>
<feature type="compositionally biased region" description="Polar residues" evidence="15">
    <location>
        <begin position="2301"/>
        <end position="2337"/>
    </location>
</feature>
<evidence type="ECO:0000256" key="11">
    <source>
        <dbReference type="ARBA" id="ARBA00022840"/>
    </source>
</evidence>
<feature type="compositionally biased region" description="Low complexity" evidence="15">
    <location>
        <begin position="918"/>
        <end position="927"/>
    </location>
</feature>
<feature type="compositionally biased region" description="Polar residues" evidence="15">
    <location>
        <begin position="568"/>
        <end position="578"/>
    </location>
</feature>
<dbReference type="InterPro" id="IPR001478">
    <property type="entry name" value="PDZ"/>
</dbReference>
<dbReference type="PROSITE" id="PS50011">
    <property type="entry name" value="PROTEIN_KINASE_DOM"/>
    <property type="match status" value="1"/>
</dbReference>